<evidence type="ECO:0000313" key="2">
    <source>
        <dbReference type="EMBL" id="MBN9643280.1"/>
    </source>
</evidence>
<dbReference type="InterPro" id="IPR029058">
    <property type="entry name" value="AB_hydrolase_fold"/>
</dbReference>
<dbReference type="Pfam" id="PF00561">
    <property type="entry name" value="Abhydrolase_1"/>
    <property type="match status" value="1"/>
</dbReference>
<protein>
    <submittedName>
        <fullName evidence="2">Alpha/beta hydrolase</fullName>
    </submittedName>
</protein>
<proteinExistence type="predicted"/>
<sequence length="277" mass="31363">MTGSWLSGEIIDTPEARLRVYHRPARVRPDGGRRWVIFYHGACGNKDMWRNQYDQFPDCDLVFVDVRGQGASTMKDGKLPDFEGAISDVDRIMDHFHMEQAALVGHSWGGNPLQEYTFRTPQRVKALVIIGTWGQHRKRPTSEKIMQKSSGFIYRFIPWRMMSKLSAKACSKDKAVQQEIGDAIYASGRKVFLSLGFSAFAKVHDIDGYPANPPMLLVRGSDDFPKALSNIYGYLEEKNPRARQVVIDGAVHMPMLTKPAVFNKELGSFFDQVWNGS</sequence>
<evidence type="ECO:0000259" key="1">
    <source>
        <dbReference type="Pfam" id="PF00561"/>
    </source>
</evidence>
<accession>A0A939IWD1</accession>
<dbReference type="SUPFAM" id="SSF53474">
    <property type="entry name" value="alpha/beta-Hydrolases"/>
    <property type="match status" value="1"/>
</dbReference>
<feature type="domain" description="AB hydrolase-1" evidence="1">
    <location>
        <begin position="35"/>
        <end position="259"/>
    </location>
</feature>
<dbReference type="EMBL" id="JAFLEQ010000003">
    <property type="protein sequence ID" value="MBN9643280.1"/>
    <property type="molecule type" value="Genomic_DNA"/>
</dbReference>
<name>A0A939IWD1_9CORY</name>
<dbReference type="Gene3D" id="3.40.50.1820">
    <property type="entry name" value="alpha/beta hydrolase"/>
    <property type="match status" value="1"/>
</dbReference>
<keyword evidence="2" id="KW-0378">Hydrolase</keyword>
<dbReference type="RefSeq" id="WP_207117790.1">
    <property type="nucleotide sequence ID" value="NZ_JAFLEQ010000003.1"/>
</dbReference>
<keyword evidence="3" id="KW-1185">Reference proteome</keyword>
<dbReference type="PANTHER" id="PTHR43798">
    <property type="entry name" value="MONOACYLGLYCEROL LIPASE"/>
    <property type="match status" value="1"/>
</dbReference>
<dbReference type="InterPro" id="IPR000073">
    <property type="entry name" value="AB_hydrolase_1"/>
</dbReference>
<reference evidence="2" key="1">
    <citation type="submission" date="2021-03" db="EMBL/GenBank/DDBJ databases">
        <authorList>
            <person name="Sun Q."/>
        </authorList>
    </citation>
    <scope>NUCLEOTIDE SEQUENCE</scope>
    <source>
        <strain evidence="2">CCM 8862</strain>
    </source>
</reference>
<dbReference type="Proteomes" id="UP000664332">
    <property type="component" value="Unassembled WGS sequence"/>
</dbReference>
<dbReference type="AlphaFoldDB" id="A0A939IWD1"/>
<comment type="caution">
    <text evidence="2">The sequence shown here is derived from an EMBL/GenBank/DDBJ whole genome shotgun (WGS) entry which is preliminary data.</text>
</comment>
<dbReference type="InterPro" id="IPR050266">
    <property type="entry name" value="AB_hydrolase_sf"/>
</dbReference>
<organism evidence="2 3">
    <name type="scientific">Corynebacterium mendelii</name>
    <dbReference type="NCBI Taxonomy" id="2765362"/>
    <lineage>
        <taxon>Bacteria</taxon>
        <taxon>Bacillati</taxon>
        <taxon>Actinomycetota</taxon>
        <taxon>Actinomycetes</taxon>
        <taxon>Mycobacteriales</taxon>
        <taxon>Corynebacteriaceae</taxon>
        <taxon>Corynebacterium</taxon>
    </lineage>
</organism>
<gene>
    <name evidence="2" type="ORF">JZY06_01340</name>
</gene>
<evidence type="ECO:0000313" key="3">
    <source>
        <dbReference type="Proteomes" id="UP000664332"/>
    </source>
</evidence>
<dbReference type="GO" id="GO:0016787">
    <property type="term" value="F:hydrolase activity"/>
    <property type="evidence" value="ECO:0007669"/>
    <property type="project" value="UniProtKB-KW"/>
</dbReference>